<name>A0ABQ2FQJ4_9DEIO</name>
<evidence type="ECO:0000313" key="2">
    <source>
        <dbReference type="EMBL" id="GGL17170.1"/>
    </source>
</evidence>
<feature type="chain" id="PRO_5046967625" description="Outer membrane protein beta-barrel domain-containing protein" evidence="1">
    <location>
        <begin position="23"/>
        <end position="191"/>
    </location>
</feature>
<evidence type="ECO:0000256" key="1">
    <source>
        <dbReference type="SAM" id="SignalP"/>
    </source>
</evidence>
<reference evidence="3" key="1">
    <citation type="journal article" date="2019" name="Int. J. Syst. Evol. Microbiol.">
        <title>The Global Catalogue of Microorganisms (GCM) 10K type strain sequencing project: providing services to taxonomists for standard genome sequencing and annotation.</title>
        <authorList>
            <consortium name="The Broad Institute Genomics Platform"/>
            <consortium name="The Broad Institute Genome Sequencing Center for Infectious Disease"/>
            <person name="Wu L."/>
            <person name="Ma J."/>
        </authorList>
    </citation>
    <scope>NUCLEOTIDE SEQUENCE [LARGE SCALE GENOMIC DNA]</scope>
    <source>
        <strain evidence="3">JCM 19173</strain>
    </source>
</reference>
<evidence type="ECO:0000313" key="3">
    <source>
        <dbReference type="Proteomes" id="UP000604341"/>
    </source>
</evidence>
<comment type="caution">
    <text evidence="2">The sequence shown here is derived from an EMBL/GenBank/DDBJ whole genome shotgun (WGS) entry which is preliminary data.</text>
</comment>
<feature type="signal peptide" evidence="1">
    <location>
        <begin position="1"/>
        <end position="22"/>
    </location>
</feature>
<sequence length="191" mass="19733">MLIRVKNVLIVTALLGSLSFAAADSLGLSGTYNKGFYKADGESVDFDSSFGVGLSYTYDLDAVSAVRAELELLPNLYGSDKLGFGGEFTYLRSVMTSGAADVYLGGGLGLTTVGDSGTSDGVTYTARLTAVNPTLLAGVRFAAAPGFSAFAELAGGPSFLRATVSRGSQSVSDSVNGAFLKPRLGFTYTLR</sequence>
<evidence type="ECO:0008006" key="4">
    <source>
        <dbReference type="Google" id="ProtNLM"/>
    </source>
</evidence>
<keyword evidence="3" id="KW-1185">Reference proteome</keyword>
<dbReference type="SUPFAM" id="SSF56925">
    <property type="entry name" value="OMPA-like"/>
    <property type="match status" value="1"/>
</dbReference>
<dbReference type="EMBL" id="BMPE01000024">
    <property type="protein sequence ID" value="GGL17170.1"/>
    <property type="molecule type" value="Genomic_DNA"/>
</dbReference>
<keyword evidence="1" id="KW-0732">Signal</keyword>
<dbReference type="Proteomes" id="UP000604341">
    <property type="component" value="Unassembled WGS sequence"/>
</dbReference>
<dbReference type="InterPro" id="IPR011250">
    <property type="entry name" value="OMP/PagP_B-barrel"/>
</dbReference>
<protein>
    <recommendedName>
        <fullName evidence="4">Outer membrane protein beta-barrel domain-containing protein</fullName>
    </recommendedName>
</protein>
<accession>A0ABQ2FQJ4</accession>
<gene>
    <name evidence="2" type="ORF">GCM10010844_40050</name>
</gene>
<organism evidence="2 3">
    <name type="scientific">Deinococcus radiotolerans</name>
    <dbReference type="NCBI Taxonomy" id="1309407"/>
    <lineage>
        <taxon>Bacteria</taxon>
        <taxon>Thermotogati</taxon>
        <taxon>Deinococcota</taxon>
        <taxon>Deinococci</taxon>
        <taxon>Deinococcales</taxon>
        <taxon>Deinococcaceae</taxon>
        <taxon>Deinococcus</taxon>
    </lineage>
</organism>
<proteinExistence type="predicted"/>